<evidence type="ECO:0000313" key="15">
    <source>
        <dbReference type="WBParaSite" id="scaffold2552_cov166.g5044"/>
    </source>
</evidence>
<keyword evidence="14" id="KW-1185">Reference proteome</keyword>
<comment type="cofactor">
    <cofactor evidence="12 13">
        <name>Mn(2+)</name>
        <dbReference type="ChEBI" id="CHEBI:29035"/>
    </cofactor>
</comment>
<dbReference type="SUPFAM" id="SSF53448">
    <property type="entry name" value="Nucleotide-diphospho-sugar transferases"/>
    <property type="match status" value="1"/>
</dbReference>
<sequence>MTSLFNLKTIVDLRGENSKLRTNILLHNKKNNDKCLNEDPIIFVTPTSYRPEQTAELTRLGQTLGNICNLFWIIVEDAQLPSKFIDDLFARLKIKGVHLVKQTPADKKLKFSEPRWKFPGGVEQRNSALFWIRKNLNSWKRGIVYFGDEDNTYDWRLFDEMRKINQRIDSVNGFNSLWKPERPFPMDMAGFAINISLIHEHSTSLFSYKSPRGFMESHFLQSLNIKREDLEPLAMHCTEVFVWHTRTQKSALFAVEFQKFNMAINISSS</sequence>
<dbReference type="EC" id="2.4.1.135" evidence="3 13"/>
<evidence type="ECO:0000256" key="3">
    <source>
        <dbReference type="ARBA" id="ARBA00012641"/>
    </source>
</evidence>
<keyword evidence="12 13" id="KW-0479">Metal-binding</keyword>
<evidence type="ECO:0000256" key="12">
    <source>
        <dbReference type="PIRSR" id="PIRSR605027-3"/>
    </source>
</evidence>
<dbReference type="CDD" id="cd00218">
    <property type="entry name" value="GlcAT-I"/>
    <property type="match status" value="1"/>
</dbReference>
<evidence type="ECO:0000256" key="2">
    <source>
        <dbReference type="ARBA" id="ARBA00007706"/>
    </source>
</evidence>
<dbReference type="PANTHER" id="PTHR10896">
    <property type="entry name" value="GALACTOSYLGALACTOSYLXYLOSYLPROTEIN 3-BETA-GLUCURONOSYLTRANSFERASE BETA-1,3-GLUCURONYLTRANSFERASE"/>
    <property type="match status" value="1"/>
</dbReference>
<dbReference type="GO" id="GO:0000139">
    <property type="term" value="C:Golgi membrane"/>
    <property type="evidence" value="ECO:0007669"/>
    <property type="project" value="UniProtKB-SubCell"/>
</dbReference>
<keyword evidence="6 13" id="KW-0735">Signal-anchor</keyword>
<dbReference type="Proteomes" id="UP000887561">
    <property type="component" value="Unplaced"/>
</dbReference>
<evidence type="ECO:0000256" key="13">
    <source>
        <dbReference type="RuleBase" id="RU363127"/>
    </source>
</evidence>
<dbReference type="GO" id="GO:0050650">
    <property type="term" value="P:chondroitin sulfate proteoglycan biosynthetic process"/>
    <property type="evidence" value="ECO:0007669"/>
    <property type="project" value="TreeGrafter"/>
</dbReference>
<accession>A0A915M374</accession>
<keyword evidence="7" id="KW-1133">Transmembrane helix</keyword>
<dbReference type="AlphaFoldDB" id="A0A915M374"/>
<evidence type="ECO:0000256" key="11">
    <source>
        <dbReference type="PIRSR" id="PIRSR605027-1"/>
    </source>
</evidence>
<dbReference type="GO" id="GO:0046872">
    <property type="term" value="F:metal ion binding"/>
    <property type="evidence" value="ECO:0007669"/>
    <property type="project" value="UniProtKB-KW"/>
</dbReference>
<comment type="catalytic activity">
    <reaction evidence="10 13">
        <text>3-O-(beta-D-galactosyl-(1-&gt;3)-beta-D-galactosyl-(1-&gt;4)-beta-D-xylosyl)-L-seryl-[protein] + UDP-alpha-D-glucuronate = 3-O-(beta-D-GlcA-(1-&gt;3)-beta-D-Gal-(1-&gt;3)-beta-D-Gal-(1-&gt;4)-beta-D-Xyl)-L-seryl-[protein] + UDP + H(+)</text>
        <dbReference type="Rhea" id="RHEA:24168"/>
        <dbReference type="Rhea" id="RHEA-COMP:12571"/>
        <dbReference type="Rhea" id="RHEA-COMP:12573"/>
        <dbReference type="ChEBI" id="CHEBI:15378"/>
        <dbReference type="ChEBI" id="CHEBI:58052"/>
        <dbReference type="ChEBI" id="CHEBI:58223"/>
        <dbReference type="ChEBI" id="CHEBI:132090"/>
        <dbReference type="ChEBI" id="CHEBI:132093"/>
        <dbReference type="EC" id="2.4.1.135"/>
    </reaction>
</comment>
<evidence type="ECO:0000256" key="5">
    <source>
        <dbReference type="ARBA" id="ARBA00022692"/>
    </source>
</evidence>
<keyword evidence="8" id="KW-0472">Membrane</keyword>
<feature type="active site" description="Proton donor/acceptor" evidence="11">
    <location>
        <position position="216"/>
    </location>
</feature>
<reference evidence="15" key="1">
    <citation type="submission" date="2022-11" db="UniProtKB">
        <authorList>
            <consortium name="WormBaseParasite"/>
        </authorList>
    </citation>
    <scope>IDENTIFICATION</scope>
</reference>
<dbReference type="GO" id="GO:0005975">
    <property type="term" value="P:carbohydrate metabolic process"/>
    <property type="evidence" value="ECO:0007669"/>
    <property type="project" value="TreeGrafter"/>
</dbReference>
<comment type="pathway">
    <text evidence="13">Protein modification; protein glycosylation.</text>
</comment>
<keyword evidence="13" id="KW-0333">Golgi apparatus</keyword>
<evidence type="ECO:0000256" key="7">
    <source>
        <dbReference type="ARBA" id="ARBA00022989"/>
    </source>
</evidence>
<dbReference type="Pfam" id="PF03360">
    <property type="entry name" value="Glyco_transf_43"/>
    <property type="match status" value="2"/>
</dbReference>
<feature type="binding site" evidence="12">
    <location>
        <position position="150"/>
    </location>
    <ligand>
        <name>Mn(2+)</name>
        <dbReference type="ChEBI" id="CHEBI:29035"/>
    </ligand>
</feature>
<evidence type="ECO:0000256" key="10">
    <source>
        <dbReference type="ARBA" id="ARBA00047979"/>
    </source>
</evidence>
<dbReference type="GO" id="GO:0015018">
    <property type="term" value="F:galactosylgalactosylxylosylprotein 3-beta-glucuronosyltransferase activity"/>
    <property type="evidence" value="ECO:0007669"/>
    <property type="project" value="UniProtKB-UniRule"/>
</dbReference>
<evidence type="ECO:0000256" key="6">
    <source>
        <dbReference type="ARBA" id="ARBA00022968"/>
    </source>
</evidence>
<dbReference type="InterPro" id="IPR005027">
    <property type="entry name" value="Glyco_trans_43"/>
</dbReference>
<dbReference type="WBParaSite" id="scaffold2552_cov166.g5044">
    <property type="protein sequence ID" value="scaffold2552_cov166.g5044"/>
    <property type="gene ID" value="scaffold2552_cov166.g5044"/>
</dbReference>
<keyword evidence="12 13" id="KW-0464">Manganese</keyword>
<evidence type="ECO:0000313" key="14">
    <source>
        <dbReference type="Proteomes" id="UP000887561"/>
    </source>
</evidence>
<comment type="subcellular location">
    <subcellularLocation>
        <location evidence="13">Golgi apparatus membrane</location>
        <topology evidence="13">Single-pass type II membrane protein</topology>
    </subcellularLocation>
    <subcellularLocation>
        <location evidence="1">Membrane</location>
        <topology evidence="1">Single-pass type II membrane protein</topology>
    </subcellularLocation>
</comment>
<evidence type="ECO:0000256" key="1">
    <source>
        <dbReference type="ARBA" id="ARBA00004606"/>
    </source>
</evidence>
<evidence type="ECO:0000256" key="8">
    <source>
        <dbReference type="ARBA" id="ARBA00023136"/>
    </source>
</evidence>
<dbReference type="InterPro" id="IPR029044">
    <property type="entry name" value="Nucleotide-diphossugar_trans"/>
</dbReference>
<evidence type="ECO:0000256" key="9">
    <source>
        <dbReference type="ARBA" id="ARBA00023180"/>
    </source>
</evidence>
<dbReference type="PANTHER" id="PTHR10896:SF65">
    <property type="entry name" value="GALACTOSYLGALACTOSYLXYLOSYLPROTEIN 3-BETA-GLUCURONOSYLTRANSFERASE 3"/>
    <property type="match status" value="1"/>
</dbReference>
<keyword evidence="9" id="KW-0325">Glycoprotein</keyword>
<proteinExistence type="inferred from homology"/>
<name>A0A915M374_MELJA</name>
<keyword evidence="5" id="KW-0812">Transmembrane</keyword>
<evidence type="ECO:0000256" key="4">
    <source>
        <dbReference type="ARBA" id="ARBA00022679"/>
    </source>
</evidence>
<keyword evidence="4 13" id="KW-0808">Transferase</keyword>
<organism evidence="14 15">
    <name type="scientific">Meloidogyne javanica</name>
    <name type="common">Root-knot nematode worm</name>
    <dbReference type="NCBI Taxonomy" id="6303"/>
    <lineage>
        <taxon>Eukaryota</taxon>
        <taxon>Metazoa</taxon>
        <taxon>Ecdysozoa</taxon>
        <taxon>Nematoda</taxon>
        <taxon>Chromadorea</taxon>
        <taxon>Rhabditida</taxon>
        <taxon>Tylenchina</taxon>
        <taxon>Tylenchomorpha</taxon>
        <taxon>Tylenchoidea</taxon>
        <taxon>Meloidogynidae</taxon>
        <taxon>Meloidogyninae</taxon>
        <taxon>Meloidogyne</taxon>
        <taxon>Meloidogyne incognita group</taxon>
    </lineage>
</organism>
<protein>
    <recommendedName>
        <fullName evidence="3 13">Galactosylgalactosylxylosylprotein 3-beta-glucuronosyltransferase</fullName>
        <ecNumber evidence="3 13">2.4.1.135</ecNumber>
    </recommendedName>
</protein>
<comment type="similarity">
    <text evidence="2 13">Belongs to the glycosyltransferase 43 family.</text>
</comment>
<dbReference type="Gene3D" id="3.90.550.10">
    <property type="entry name" value="Spore Coat Polysaccharide Biosynthesis Protein SpsA, Chain A"/>
    <property type="match status" value="2"/>
</dbReference>